<feature type="transmembrane region" description="Helical" evidence="1">
    <location>
        <begin position="12"/>
        <end position="34"/>
    </location>
</feature>
<dbReference type="InterPro" id="IPR021529">
    <property type="entry name" value="DUF2798"/>
</dbReference>
<keyword evidence="1" id="KW-0812">Transmembrane</keyword>
<name>A0A380W319_AFIFE</name>
<reference evidence="2 3" key="1">
    <citation type="submission" date="2018-06" db="EMBL/GenBank/DDBJ databases">
        <authorList>
            <consortium name="Pathogen Informatics"/>
            <person name="Doyle S."/>
        </authorList>
    </citation>
    <scope>NUCLEOTIDE SEQUENCE [LARGE SCALE GENOMIC DNA]</scope>
    <source>
        <strain evidence="2 3">NCTC12722</strain>
    </source>
</reference>
<dbReference type="EMBL" id="UIGB01000001">
    <property type="protein sequence ID" value="SUU83342.1"/>
    <property type="molecule type" value="Genomic_DNA"/>
</dbReference>
<dbReference type="OrthoDB" id="8240012at2"/>
<dbReference type="Proteomes" id="UP000254343">
    <property type="component" value="Unassembled WGS sequence"/>
</dbReference>
<evidence type="ECO:0000256" key="1">
    <source>
        <dbReference type="SAM" id="Phobius"/>
    </source>
</evidence>
<organism evidence="2 3">
    <name type="scientific">Afipia felis</name>
    <name type="common">Cat scratch disease bacillus</name>
    <dbReference type="NCBI Taxonomy" id="1035"/>
    <lineage>
        <taxon>Bacteria</taxon>
        <taxon>Pseudomonadati</taxon>
        <taxon>Pseudomonadota</taxon>
        <taxon>Alphaproteobacteria</taxon>
        <taxon>Hyphomicrobiales</taxon>
        <taxon>Nitrobacteraceae</taxon>
        <taxon>Afipia</taxon>
    </lineage>
</organism>
<gene>
    <name evidence="2" type="ORF">NCTC12722_00506</name>
</gene>
<dbReference type="RefSeq" id="WP_002718122.1">
    <property type="nucleotide sequence ID" value="NZ_UFSI01000001.1"/>
</dbReference>
<proteinExistence type="predicted"/>
<keyword evidence="1" id="KW-1133">Transmembrane helix</keyword>
<evidence type="ECO:0000313" key="3">
    <source>
        <dbReference type="Proteomes" id="UP000254343"/>
    </source>
</evidence>
<keyword evidence="1" id="KW-0472">Membrane</keyword>
<dbReference type="Pfam" id="PF11391">
    <property type="entry name" value="DUF2798"/>
    <property type="match status" value="1"/>
</dbReference>
<accession>A0A380W319</accession>
<sequence length="77" mass="8584">MKKLPRRFGHFVYGTIQSGLTSGVASGIASVGYLEHGLFLTRWVNAWIISWTLMMPLVLLAAPLIHRLTLLIAHDEP</sequence>
<protein>
    <submittedName>
        <fullName evidence="2">Protein of uncharacterized function (DUF2798)</fullName>
    </submittedName>
</protein>
<feature type="transmembrane region" description="Helical" evidence="1">
    <location>
        <begin position="46"/>
        <end position="65"/>
    </location>
</feature>
<evidence type="ECO:0000313" key="2">
    <source>
        <dbReference type="EMBL" id="SUU83342.1"/>
    </source>
</evidence>
<dbReference type="AlphaFoldDB" id="A0A380W319"/>